<proteinExistence type="predicted"/>
<dbReference type="Proteomes" id="UP000585474">
    <property type="component" value="Unassembled WGS sequence"/>
</dbReference>
<sequence length="118" mass="13008">MLPPCDKCKTFGHNVKNCPLVPRVDPSDKKKDNMEWQQVPMKKGNFVEIGQQVSQGAMEIEQDGHGVRVSKDKGLDEIIEEAAKTVEFVNAQNKLGEDGANGKGVISTPMQIRASTRE</sequence>
<reference evidence="2 3" key="1">
    <citation type="submission" date="2019-07" db="EMBL/GenBank/DDBJ databases">
        <title>De Novo Assembly of kiwifruit Actinidia rufa.</title>
        <authorList>
            <person name="Sugita-Konishi S."/>
            <person name="Sato K."/>
            <person name="Mori E."/>
            <person name="Abe Y."/>
            <person name="Kisaki G."/>
            <person name="Hamano K."/>
            <person name="Suezawa K."/>
            <person name="Otani M."/>
            <person name="Fukuda T."/>
            <person name="Manabe T."/>
            <person name="Gomi K."/>
            <person name="Tabuchi M."/>
            <person name="Akimitsu K."/>
            <person name="Kataoka I."/>
        </authorList>
    </citation>
    <scope>NUCLEOTIDE SEQUENCE [LARGE SCALE GENOMIC DNA]</scope>
    <source>
        <strain evidence="3">cv. Fuchu</strain>
    </source>
</reference>
<evidence type="ECO:0000313" key="2">
    <source>
        <dbReference type="EMBL" id="GFY82852.1"/>
    </source>
</evidence>
<comment type="caution">
    <text evidence="2">The sequence shown here is derived from an EMBL/GenBank/DDBJ whole genome shotgun (WGS) entry which is preliminary data.</text>
</comment>
<organism evidence="2 3">
    <name type="scientific">Actinidia rufa</name>
    <dbReference type="NCBI Taxonomy" id="165716"/>
    <lineage>
        <taxon>Eukaryota</taxon>
        <taxon>Viridiplantae</taxon>
        <taxon>Streptophyta</taxon>
        <taxon>Embryophyta</taxon>
        <taxon>Tracheophyta</taxon>
        <taxon>Spermatophyta</taxon>
        <taxon>Magnoliopsida</taxon>
        <taxon>eudicotyledons</taxon>
        <taxon>Gunneridae</taxon>
        <taxon>Pentapetalae</taxon>
        <taxon>asterids</taxon>
        <taxon>Ericales</taxon>
        <taxon>Actinidiaceae</taxon>
        <taxon>Actinidia</taxon>
    </lineage>
</organism>
<feature type="region of interest" description="Disordered" evidence="1">
    <location>
        <begin position="97"/>
        <end position="118"/>
    </location>
</feature>
<keyword evidence="3" id="KW-1185">Reference proteome</keyword>
<evidence type="ECO:0000313" key="3">
    <source>
        <dbReference type="Proteomes" id="UP000585474"/>
    </source>
</evidence>
<protein>
    <submittedName>
        <fullName evidence="2">Uncharacterized protein</fullName>
    </submittedName>
</protein>
<dbReference type="EMBL" id="BJWL01000002">
    <property type="protein sequence ID" value="GFY82852.1"/>
    <property type="molecule type" value="Genomic_DNA"/>
</dbReference>
<name>A0A7J0E977_9ERIC</name>
<evidence type="ECO:0000256" key="1">
    <source>
        <dbReference type="SAM" id="MobiDB-lite"/>
    </source>
</evidence>
<accession>A0A7J0E977</accession>
<dbReference type="AlphaFoldDB" id="A0A7J0E977"/>
<gene>
    <name evidence="2" type="ORF">Acr_02g0010920</name>
</gene>
<feature type="compositionally biased region" description="Polar residues" evidence="1">
    <location>
        <begin position="108"/>
        <end position="118"/>
    </location>
</feature>